<proteinExistence type="predicted"/>
<name>A0A7W7ZL46_9BACT</name>
<evidence type="ECO:0000256" key="1">
    <source>
        <dbReference type="SAM" id="MobiDB-lite"/>
    </source>
</evidence>
<accession>A0A7W7ZL46</accession>
<reference evidence="2 3" key="1">
    <citation type="submission" date="2020-08" db="EMBL/GenBank/DDBJ databases">
        <title>Genomic Encyclopedia of Type Strains, Phase IV (KMG-V): Genome sequencing to study the core and pangenomes of soil and plant-associated prokaryotes.</title>
        <authorList>
            <person name="Whitman W."/>
        </authorList>
    </citation>
    <scope>NUCLEOTIDE SEQUENCE [LARGE SCALE GENOMIC DNA]</scope>
    <source>
        <strain evidence="2 3">X5P3</strain>
    </source>
</reference>
<dbReference type="RefSeq" id="WP_260330755.1">
    <property type="nucleotide sequence ID" value="NZ_JACHIO010000001.1"/>
</dbReference>
<sequence length="80" mass="8930">MTTRPIAGVDWTVDTALIYHKLRHPKTVPILVKRLMKHLSQNGKEMLTNNLSTPVQASIANGKRPSRRATDGPVQMTLID</sequence>
<dbReference type="Proteomes" id="UP000584867">
    <property type="component" value="Unassembled WGS sequence"/>
</dbReference>
<evidence type="ECO:0000313" key="2">
    <source>
        <dbReference type="EMBL" id="MBB5061945.1"/>
    </source>
</evidence>
<comment type="caution">
    <text evidence="2">The sequence shown here is derived from an EMBL/GenBank/DDBJ whole genome shotgun (WGS) entry which is preliminary data.</text>
</comment>
<organism evidence="2 3">
    <name type="scientific">Granulicella mallensis</name>
    <dbReference type="NCBI Taxonomy" id="940614"/>
    <lineage>
        <taxon>Bacteria</taxon>
        <taxon>Pseudomonadati</taxon>
        <taxon>Acidobacteriota</taxon>
        <taxon>Terriglobia</taxon>
        <taxon>Terriglobales</taxon>
        <taxon>Acidobacteriaceae</taxon>
        <taxon>Granulicella</taxon>
    </lineage>
</organism>
<gene>
    <name evidence="2" type="ORF">HDF15_000270</name>
</gene>
<dbReference type="EMBL" id="JACHIO010000001">
    <property type="protein sequence ID" value="MBB5061945.1"/>
    <property type="molecule type" value="Genomic_DNA"/>
</dbReference>
<evidence type="ECO:0000313" key="3">
    <source>
        <dbReference type="Proteomes" id="UP000584867"/>
    </source>
</evidence>
<feature type="compositionally biased region" description="Polar residues" evidence="1">
    <location>
        <begin position="46"/>
        <end position="59"/>
    </location>
</feature>
<feature type="region of interest" description="Disordered" evidence="1">
    <location>
        <begin position="46"/>
        <end position="80"/>
    </location>
</feature>
<protein>
    <submittedName>
        <fullName evidence="2">Uncharacterized protein</fullName>
    </submittedName>
</protein>
<dbReference type="AlphaFoldDB" id="A0A7W7ZL46"/>